<keyword evidence="2" id="KW-1015">Disulfide bond</keyword>
<feature type="transmembrane region" description="Helical" evidence="5">
    <location>
        <begin position="130"/>
        <end position="153"/>
    </location>
</feature>
<sequence length="213" mass="23588">MHALNFINFNLPTVTKHPEKQEYIVGVDTSITLTCTSDGNPKPIYSWYKGNQYDIISTDGNFTITDINTTNSGLYICYVTNTINGHTYTKAAQMEVNIVNEANEAKSTTSRITCSNETPDEKELKNDNTAVIVVGTVCGSIILVLSVILFAVIQNKKKTLICPCHDSSVNYESTTHQQDLSLYEGVGRALDVHDYGQLASREHQYTNTNFSSS</sequence>
<keyword evidence="1" id="KW-0732">Signal</keyword>
<keyword evidence="4" id="KW-0393">Immunoglobulin domain</keyword>
<reference evidence="7 8" key="1">
    <citation type="submission" date="2020-06" db="EMBL/GenBank/DDBJ databases">
        <authorList>
            <person name="Li R."/>
            <person name="Bekaert M."/>
        </authorList>
    </citation>
    <scope>NUCLEOTIDE SEQUENCE [LARGE SCALE GENOMIC DNA]</scope>
    <source>
        <strain evidence="8">wild</strain>
    </source>
</reference>
<dbReference type="Gene3D" id="2.60.40.10">
    <property type="entry name" value="Immunoglobulins"/>
    <property type="match status" value="1"/>
</dbReference>
<evidence type="ECO:0000313" key="7">
    <source>
        <dbReference type="EMBL" id="CAC5408230.1"/>
    </source>
</evidence>
<evidence type="ECO:0000256" key="2">
    <source>
        <dbReference type="ARBA" id="ARBA00023157"/>
    </source>
</evidence>
<dbReference type="PANTHER" id="PTHR44337:SF8">
    <property type="entry name" value="IMMUNOGLOBULIN SUBTYPE DOMAIN-CONTAINING PROTEIN"/>
    <property type="match status" value="1"/>
</dbReference>
<dbReference type="Proteomes" id="UP000507470">
    <property type="component" value="Unassembled WGS sequence"/>
</dbReference>
<dbReference type="AlphaFoldDB" id="A0A6J8DMW6"/>
<evidence type="ECO:0000256" key="3">
    <source>
        <dbReference type="ARBA" id="ARBA00023180"/>
    </source>
</evidence>
<organism evidence="7 8">
    <name type="scientific">Mytilus coruscus</name>
    <name type="common">Sea mussel</name>
    <dbReference type="NCBI Taxonomy" id="42192"/>
    <lineage>
        <taxon>Eukaryota</taxon>
        <taxon>Metazoa</taxon>
        <taxon>Spiralia</taxon>
        <taxon>Lophotrochozoa</taxon>
        <taxon>Mollusca</taxon>
        <taxon>Bivalvia</taxon>
        <taxon>Autobranchia</taxon>
        <taxon>Pteriomorphia</taxon>
        <taxon>Mytilida</taxon>
        <taxon>Mytiloidea</taxon>
        <taxon>Mytilidae</taxon>
        <taxon>Mytilinae</taxon>
        <taxon>Mytilus</taxon>
    </lineage>
</organism>
<keyword evidence="3" id="KW-0325">Glycoprotein</keyword>
<dbReference type="SMART" id="SM00409">
    <property type="entry name" value="IG"/>
    <property type="match status" value="1"/>
</dbReference>
<dbReference type="SMART" id="SM00408">
    <property type="entry name" value="IGc2"/>
    <property type="match status" value="1"/>
</dbReference>
<accession>A0A6J8DMW6</accession>
<feature type="domain" description="Ig-like" evidence="6">
    <location>
        <begin position="12"/>
        <end position="97"/>
    </location>
</feature>
<dbReference type="InterPro" id="IPR013783">
    <property type="entry name" value="Ig-like_fold"/>
</dbReference>
<evidence type="ECO:0000259" key="6">
    <source>
        <dbReference type="PROSITE" id="PS50835"/>
    </source>
</evidence>
<proteinExistence type="predicted"/>
<dbReference type="Pfam" id="PF13927">
    <property type="entry name" value="Ig_3"/>
    <property type="match status" value="1"/>
</dbReference>
<evidence type="ECO:0000313" key="8">
    <source>
        <dbReference type="Proteomes" id="UP000507470"/>
    </source>
</evidence>
<keyword evidence="5" id="KW-0812">Transmembrane</keyword>
<dbReference type="InterPro" id="IPR036179">
    <property type="entry name" value="Ig-like_dom_sf"/>
</dbReference>
<dbReference type="InterPro" id="IPR003598">
    <property type="entry name" value="Ig_sub2"/>
</dbReference>
<gene>
    <name evidence="7" type="ORF">MCOR_41642</name>
</gene>
<evidence type="ECO:0000256" key="5">
    <source>
        <dbReference type="SAM" id="Phobius"/>
    </source>
</evidence>
<protein>
    <recommendedName>
        <fullName evidence="6">Ig-like domain-containing protein</fullName>
    </recommendedName>
</protein>
<dbReference type="EMBL" id="CACVKT020007518">
    <property type="protein sequence ID" value="CAC5408230.1"/>
    <property type="molecule type" value="Genomic_DNA"/>
</dbReference>
<dbReference type="PROSITE" id="PS50835">
    <property type="entry name" value="IG_LIKE"/>
    <property type="match status" value="1"/>
</dbReference>
<evidence type="ECO:0000256" key="4">
    <source>
        <dbReference type="ARBA" id="ARBA00023319"/>
    </source>
</evidence>
<keyword evidence="5" id="KW-0472">Membrane</keyword>
<keyword evidence="8" id="KW-1185">Reference proteome</keyword>
<dbReference type="InterPro" id="IPR003599">
    <property type="entry name" value="Ig_sub"/>
</dbReference>
<dbReference type="OrthoDB" id="10039395at2759"/>
<dbReference type="InterPro" id="IPR052598">
    <property type="entry name" value="IgSF_CEA-related"/>
</dbReference>
<dbReference type="InterPro" id="IPR007110">
    <property type="entry name" value="Ig-like_dom"/>
</dbReference>
<dbReference type="PANTHER" id="PTHR44337">
    <property type="entry name" value="CARCINOEMBRYONIC ANTIGEN-RELATED CELL ADHESION MOLECULE 8"/>
    <property type="match status" value="1"/>
</dbReference>
<dbReference type="SUPFAM" id="SSF48726">
    <property type="entry name" value="Immunoglobulin"/>
    <property type="match status" value="1"/>
</dbReference>
<keyword evidence="5" id="KW-1133">Transmembrane helix</keyword>
<name>A0A6J8DMW6_MYTCO</name>
<evidence type="ECO:0000256" key="1">
    <source>
        <dbReference type="ARBA" id="ARBA00022729"/>
    </source>
</evidence>